<evidence type="ECO:0000256" key="3">
    <source>
        <dbReference type="ARBA" id="ARBA00004910"/>
    </source>
</evidence>
<dbReference type="eggNOG" id="COG0117">
    <property type="taxonomic scope" value="Bacteria"/>
</dbReference>
<feature type="binding site" evidence="15">
    <location>
        <position position="80"/>
    </location>
    <ligand>
        <name>Zn(2+)</name>
        <dbReference type="ChEBI" id="CHEBI:29105"/>
        <note>catalytic</note>
    </ligand>
</feature>
<dbReference type="EMBL" id="CP003803">
    <property type="protein sequence ID" value="AGF47149.1"/>
    <property type="molecule type" value="Genomic_DNA"/>
</dbReference>
<dbReference type="KEGG" id="kde:CDSE_0026"/>
<dbReference type="GO" id="GO:0008835">
    <property type="term" value="F:diaminohydroxyphosphoribosylaminopyrimidine deaminase activity"/>
    <property type="evidence" value="ECO:0007669"/>
    <property type="project" value="UniProtKB-EC"/>
</dbReference>
<feature type="binding site" evidence="14">
    <location>
        <position position="200"/>
    </location>
    <ligand>
        <name>substrate</name>
    </ligand>
</feature>
<feature type="binding site" evidence="14">
    <location>
        <position position="180"/>
    </location>
    <ligand>
        <name>substrate</name>
    </ligand>
</feature>
<evidence type="ECO:0000256" key="4">
    <source>
        <dbReference type="ARBA" id="ARBA00005259"/>
    </source>
</evidence>
<keyword evidence="10 12" id="KW-0560">Oxidoreductase</keyword>
<feature type="binding site" evidence="14">
    <location>
        <position position="166"/>
    </location>
    <ligand>
        <name>NADP(+)</name>
        <dbReference type="ChEBI" id="CHEBI:58349"/>
    </ligand>
</feature>
<dbReference type="InterPro" id="IPR002125">
    <property type="entry name" value="CMP_dCMP_dom"/>
</dbReference>
<evidence type="ECO:0000256" key="11">
    <source>
        <dbReference type="ARBA" id="ARBA00023268"/>
    </source>
</evidence>
<feature type="binding site" evidence="14">
    <location>
        <position position="196"/>
    </location>
    <ligand>
        <name>NADP(+)</name>
        <dbReference type="ChEBI" id="CHEBI:58349"/>
    </ligand>
</feature>
<keyword evidence="12" id="KW-0378">Hydrolase</keyword>
<comment type="similarity">
    <text evidence="5 12">In the C-terminal section; belongs to the HTP reductase family.</text>
</comment>
<dbReference type="Pfam" id="PF01872">
    <property type="entry name" value="RibD_C"/>
    <property type="match status" value="1"/>
</dbReference>
<evidence type="ECO:0000256" key="1">
    <source>
        <dbReference type="ARBA" id="ARBA00002151"/>
    </source>
</evidence>
<dbReference type="PANTHER" id="PTHR38011:SF7">
    <property type="entry name" value="2,5-DIAMINO-6-RIBOSYLAMINO-4(3H)-PYRIMIDINONE 5'-PHOSPHATE REDUCTASE"/>
    <property type="match status" value="1"/>
</dbReference>
<dbReference type="Gene3D" id="3.40.140.10">
    <property type="entry name" value="Cytidine Deaminase, domain 2"/>
    <property type="match status" value="1"/>
</dbReference>
<dbReference type="InterPro" id="IPR004794">
    <property type="entry name" value="Eubact_RibD"/>
</dbReference>
<feature type="binding site" evidence="14">
    <location>
        <position position="192"/>
    </location>
    <ligand>
        <name>NADP(+)</name>
        <dbReference type="ChEBI" id="CHEBI:58349"/>
    </ligand>
</feature>
<dbReference type="AlphaFoldDB" id="M1LV51"/>
<accession>M1LV51</accession>
<dbReference type="PIRSF" id="PIRSF006769">
    <property type="entry name" value="RibD"/>
    <property type="match status" value="1"/>
</dbReference>
<evidence type="ECO:0000256" key="6">
    <source>
        <dbReference type="ARBA" id="ARBA00022619"/>
    </source>
</evidence>
<dbReference type="PANTHER" id="PTHR38011">
    <property type="entry name" value="DIHYDROFOLATE REDUCTASE FAMILY PROTEIN (AFU_ORTHOLOGUE AFUA_8G06820)"/>
    <property type="match status" value="1"/>
</dbReference>
<evidence type="ECO:0000313" key="17">
    <source>
        <dbReference type="EMBL" id="AGF47149.1"/>
    </source>
</evidence>
<dbReference type="HOGENOM" id="CLU_036590_1_2_4"/>
<dbReference type="Proteomes" id="UP000011547">
    <property type="component" value="Chromosome"/>
</dbReference>
<keyword evidence="7 12" id="KW-0479">Metal-binding</keyword>
<dbReference type="GO" id="GO:0008703">
    <property type="term" value="F:5-amino-6-(5-phosphoribosylamino)uracil reductase activity"/>
    <property type="evidence" value="ECO:0007669"/>
    <property type="project" value="UniProtKB-EC"/>
</dbReference>
<evidence type="ECO:0000256" key="7">
    <source>
        <dbReference type="ARBA" id="ARBA00022723"/>
    </source>
</evidence>
<dbReference type="PROSITE" id="PS00903">
    <property type="entry name" value="CYT_DCMP_DEAMINASES_1"/>
    <property type="match status" value="1"/>
</dbReference>
<comment type="catalytic activity">
    <reaction evidence="12">
        <text>5-amino-6-(5-phospho-D-ribitylamino)uracil + NADP(+) = 5-amino-6-(5-phospho-D-ribosylamino)uracil + NADPH + H(+)</text>
        <dbReference type="Rhea" id="RHEA:17845"/>
        <dbReference type="ChEBI" id="CHEBI:15378"/>
        <dbReference type="ChEBI" id="CHEBI:57783"/>
        <dbReference type="ChEBI" id="CHEBI:58349"/>
        <dbReference type="ChEBI" id="CHEBI:58421"/>
        <dbReference type="ChEBI" id="CHEBI:58453"/>
        <dbReference type="EC" id="1.1.1.193"/>
    </reaction>
</comment>
<organism evidence="17 18">
    <name type="scientific">Candidatus Kinetoplastidibacterium desouzai TCC079E</name>
    <dbReference type="NCBI Taxonomy" id="1208919"/>
    <lineage>
        <taxon>Bacteria</taxon>
        <taxon>Pseudomonadati</taxon>
        <taxon>Pseudomonadota</taxon>
        <taxon>Betaproteobacteria</taxon>
        <taxon>Candidatus Kinetoplastidibacterium</taxon>
    </lineage>
</organism>
<feature type="binding site" evidence="14">
    <location>
        <position position="289"/>
    </location>
    <ligand>
        <name>substrate</name>
    </ligand>
</feature>
<evidence type="ECO:0000256" key="8">
    <source>
        <dbReference type="ARBA" id="ARBA00022833"/>
    </source>
</evidence>
<evidence type="ECO:0000256" key="15">
    <source>
        <dbReference type="PIRSR" id="PIRSR006769-3"/>
    </source>
</evidence>
<name>M1LV51_9PROT</name>
<dbReference type="InterPro" id="IPR016193">
    <property type="entry name" value="Cytidine_deaminase-like"/>
</dbReference>
<dbReference type="eggNOG" id="COG1985">
    <property type="taxonomic scope" value="Bacteria"/>
</dbReference>
<dbReference type="NCBIfam" id="TIGR00326">
    <property type="entry name" value="eubact_ribD"/>
    <property type="match status" value="1"/>
</dbReference>
<dbReference type="InterPro" id="IPR002734">
    <property type="entry name" value="RibDG_C"/>
</dbReference>
<proteinExistence type="inferred from homology"/>
<dbReference type="InterPro" id="IPR024072">
    <property type="entry name" value="DHFR-like_dom_sf"/>
</dbReference>
<evidence type="ECO:0000259" key="16">
    <source>
        <dbReference type="PROSITE" id="PS51747"/>
    </source>
</evidence>
<reference evidence="17 18" key="1">
    <citation type="journal article" date="2013" name="Genome Biol. Evol.">
        <title>Genome evolution and phylogenomic analysis of candidatus kinetoplastibacterium, the betaproteobacterial endosymbionts of strigomonas and angomonas.</title>
        <authorList>
            <person name="Alves J.M."/>
            <person name="Serrano M.G."/>
            <person name="Maia da Silva F."/>
            <person name="Voegtly L.J."/>
            <person name="Matveyev A.V."/>
            <person name="Teixeira M.M."/>
            <person name="Camargo E.P."/>
            <person name="Buck G.A."/>
        </authorList>
    </citation>
    <scope>NUCLEOTIDE SEQUENCE [LARGE SCALE GENOMIC DNA]</scope>
    <source>
        <strain evidence="17 18">TCC079E</strain>
    </source>
</reference>
<comment type="catalytic activity">
    <reaction evidence="12">
        <text>2,5-diamino-6-hydroxy-4-(5-phosphoribosylamino)-pyrimidine + H2O + H(+) = 5-amino-6-(5-phospho-D-ribosylamino)uracil + NH4(+)</text>
        <dbReference type="Rhea" id="RHEA:21868"/>
        <dbReference type="ChEBI" id="CHEBI:15377"/>
        <dbReference type="ChEBI" id="CHEBI:15378"/>
        <dbReference type="ChEBI" id="CHEBI:28938"/>
        <dbReference type="ChEBI" id="CHEBI:58453"/>
        <dbReference type="ChEBI" id="CHEBI:58614"/>
        <dbReference type="EC" id="3.5.4.26"/>
    </reaction>
</comment>
<evidence type="ECO:0000256" key="14">
    <source>
        <dbReference type="PIRSR" id="PIRSR006769-2"/>
    </source>
</evidence>
<feature type="binding site" evidence="15">
    <location>
        <position position="71"/>
    </location>
    <ligand>
        <name>Zn(2+)</name>
        <dbReference type="ChEBI" id="CHEBI:29105"/>
        <note>catalytic</note>
    </ligand>
</feature>
<feature type="binding site" evidence="14">
    <location>
        <position position="150"/>
    </location>
    <ligand>
        <name>NADP(+)</name>
        <dbReference type="ChEBI" id="CHEBI:58349"/>
    </ligand>
</feature>
<keyword evidence="9 12" id="KW-0521">NADP</keyword>
<dbReference type="Pfam" id="PF00383">
    <property type="entry name" value="dCMP_cyt_deam_1"/>
    <property type="match status" value="1"/>
</dbReference>
<dbReference type="GO" id="GO:0009231">
    <property type="term" value="P:riboflavin biosynthetic process"/>
    <property type="evidence" value="ECO:0007669"/>
    <property type="project" value="UniProtKB-UniPathway"/>
</dbReference>
<dbReference type="EC" id="3.5.4.26" evidence="12"/>
<evidence type="ECO:0000256" key="12">
    <source>
        <dbReference type="PIRNR" id="PIRNR006769"/>
    </source>
</evidence>
<comment type="cofactor">
    <cofactor evidence="12 15">
        <name>Zn(2+)</name>
        <dbReference type="ChEBI" id="CHEBI:29105"/>
    </cofactor>
    <text evidence="12 15">Binds 1 zinc ion.</text>
</comment>
<comment type="pathway">
    <text evidence="2 12">Cofactor biosynthesis; riboflavin biosynthesis; 5-amino-6-(D-ribitylamino)uracil from GTP: step 2/4.</text>
</comment>
<dbReference type="CDD" id="cd01284">
    <property type="entry name" value="Riboflavin_deaminase-reductase"/>
    <property type="match status" value="1"/>
</dbReference>
<dbReference type="InterPro" id="IPR016192">
    <property type="entry name" value="APOBEC/CMP_deaminase_Zn-bd"/>
</dbReference>
<dbReference type="PATRIC" id="fig|1208919.3.peg.591"/>
<feature type="binding site" evidence="15">
    <location>
        <position position="43"/>
    </location>
    <ligand>
        <name>Zn(2+)</name>
        <dbReference type="ChEBI" id="CHEBI:29105"/>
        <note>catalytic</note>
    </ligand>
</feature>
<sequence length="367" mass="40508">MGQALDLARDSVCCAPNPSVGCIIVKDTYCIGRGSTESYGGNHAEVVAIKDALSKGYVLAGSTIYVTLEPCCHYGKTPPCLKSILDIQPLRVVIAVLDPNPIVSGKSVNQLRLSGIIVDVGVCRDEALWLNIGFFSRMLISRSWVRTKIASSLDGKSSLYNKQSKWITCNNSRKDGHYWRARSGAILTGIGTVIHDNPSLTVRYFPTSKQPIKAIVDDNFVIDPNSNIFDGSRVVIFTAISNKEKENIISDKNGEVVLIDSLNRPDNLMDLNIVMSWFHQNNINEIHVEAGPGLNGRLLITHAIDEFLIYVAPILIGDANSIVKLPIIDNLKESFSFSILESLIIDKDIRLRLYTDSSWDKIKASFI</sequence>
<dbReference type="SUPFAM" id="SSF53927">
    <property type="entry name" value="Cytidine deaminase-like"/>
    <property type="match status" value="1"/>
</dbReference>
<evidence type="ECO:0000313" key="18">
    <source>
        <dbReference type="Proteomes" id="UP000011547"/>
    </source>
</evidence>
<evidence type="ECO:0000256" key="10">
    <source>
        <dbReference type="ARBA" id="ARBA00023002"/>
    </source>
</evidence>
<dbReference type="GO" id="GO:0008270">
    <property type="term" value="F:zinc ion binding"/>
    <property type="evidence" value="ECO:0007669"/>
    <property type="project" value="InterPro"/>
</dbReference>
<gene>
    <name evidence="17" type="ORF">CDSE_0026</name>
</gene>
<dbReference type="PROSITE" id="PS51747">
    <property type="entry name" value="CYT_DCMP_DEAMINASES_2"/>
    <property type="match status" value="1"/>
</dbReference>
<feature type="binding site" evidence="14">
    <location>
        <position position="203"/>
    </location>
    <ligand>
        <name>substrate</name>
    </ligand>
</feature>
<dbReference type="SUPFAM" id="SSF53597">
    <property type="entry name" value="Dihydrofolate reductase-like"/>
    <property type="match status" value="1"/>
</dbReference>
<protein>
    <recommendedName>
        <fullName evidence="12">Riboflavin biosynthesis protein RibD</fullName>
    </recommendedName>
    <domain>
        <recommendedName>
            <fullName evidence="12">Diaminohydroxyphosphoribosylaminopyrimidine deaminase</fullName>
            <shortName evidence="12">DRAP deaminase</shortName>
            <ecNumber evidence="12">3.5.4.26</ecNumber>
        </recommendedName>
        <alternativeName>
            <fullName evidence="12">Riboflavin-specific deaminase</fullName>
        </alternativeName>
    </domain>
    <domain>
        <recommendedName>
            <fullName evidence="12">5-amino-6-(5-phosphoribosylamino)uracil reductase</fullName>
            <ecNumber evidence="12">1.1.1.193</ecNumber>
        </recommendedName>
        <alternativeName>
            <fullName evidence="12">HTP reductase</fullName>
        </alternativeName>
    </domain>
</protein>
<feature type="domain" description="CMP/dCMP-type deaminase" evidence="16">
    <location>
        <begin position="1"/>
        <end position="119"/>
    </location>
</feature>
<dbReference type="UniPathway" id="UPA00275">
    <property type="reaction ID" value="UER00401"/>
</dbReference>
<keyword evidence="18" id="KW-1185">Reference proteome</keyword>
<comment type="similarity">
    <text evidence="4 12">In the N-terminal section; belongs to the cytidine and deoxycytidylate deaminase family.</text>
</comment>
<comment type="pathway">
    <text evidence="3 12">Cofactor biosynthesis; riboflavin biosynthesis; 5-amino-6-(D-ribitylamino)uracil from GTP: step 3/4.</text>
</comment>
<evidence type="ECO:0000256" key="2">
    <source>
        <dbReference type="ARBA" id="ARBA00004882"/>
    </source>
</evidence>
<dbReference type="EC" id="1.1.1.193" evidence="12"/>
<dbReference type="Gene3D" id="3.40.430.10">
    <property type="entry name" value="Dihydrofolate Reductase, subunit A"/>
    <property type="match status" value="1"/>
</dbReference>
<feature type="active site" description="Proton donor" evidence="13">
    <location>
        <position position="45"/>
    </location>
</feature>
<keyword evidence="8 12" id="KW-0862">Zinc</keyword>
<dbReference type="STRING" id="1208919.CDSE_0026"/>
<feature type="binding site" evidence="14">
    <location>
        <position position="164"/>
    </location>
    <ligand>
        <name>substrate</name>
    </ligand>
</feature>
<keyword evidence="6 12" id="KW-0686">Riboflavin biosynthesis</keyword>
<evidence type="ECO:0000256" key="9">
    <source>
        <dbReference type="ARBA" id="ARBA00022857"/>
    </source>
</evidence>
<evidence type="ECO:0000256" key="13">
    <source>
        <dbReference type="PIRSR" id="PIRSR006769-1"/>
    </source>
</evidence>
<dbReference type="InterPro" id="IPR050765">
    <property type="entry name" value="Riboflavin_Biosynth_HTPR"/>
</dbReference>
<keyword evidence="11" id="KW-0511">Multifunctional enzyme</keyword>
<evidence type="ECO:0000256" key="5">
    <source>
        <dbReference type="ARBA" id="ARBA00007417"/>
    </source>
</evidence>
<comment type="function">
    <text evidence="1 12">Converts 2,5-diamino-6-(ribosylamino)-4(3h)-pyrimidinone 5'-phosphate into 5-amino-6-(ribosylamino)-2,4(1h,3h)-pyrimidinedione 5'-phosphate.</text>
</comment>